<proteinExistence type="predicted"/>
<evidence type="ECO:0000313" key="2">
    <source>
        <dbReference type="EMBL" id="KAD6454685.1"/>
    </source>
</evidence>
<gene>
    <name evidence="2" type="ORF">E3N88_09391</name>
</gene>
<comment type="caution">
    <text evidence="2">The sequence shown here is derived from an EMBL/GenBank/DDBJ whole genome shotgun (WGS) entry which is preliminary data.</text>
</comment>
<dbReference type="OrthoDB" id="694580at2759"/>
<sequence>MCNVNNLIISIITHDIAPREPSARRGNPILPRRLGAMKMKPNETASDFAGKLSSIKAKFKCLGGTLKDKVLVRKLLNLVPKKFLLIVAYIKQYQEIEKISFEEAVGRITAFEERLKSQNEPKANYQSKILMASSSSQGHGRGQGKHFNKRENTNERGMGRGNKDKSKFRYMIANKEKDKPESSNLIYDEEPTLLQEASKSRKEN</sequence>
<name>A0A5N6PM00_9ASTR</name>
<dbReference type="Pfam" id="PF14223">
    <property type="entry name" value="Retrotran_gag_2"/>
    <property type="match status" value="1"/>
</dbReference>
<evidence type="ECO:0000313" key="3">
    <source>
        <dbReference type="Proteomes" id="UP000326396"/>
    </source>
</evidence>
<feature type="region of interest" description="Disordered" evidence="1">
    <location>
        <begin position="134"/>
        <end position="204"/>
    </location>
</feature>
<organism evidence="2 3">
    <name type="scientific">Mikania micrantha</name>
    <name type="common">bitter vine</name>
    <dbReference type="NCBI Taxonomy" id="192012"/>
    <lineage>
        <taxon>Eukaryota</taxon>
        <taxon>Viridiplantae</taxon>
        <taxon>Streptophyta</taxon>
        <taxon>Embryophyta</taxon>
        <taxon>Tracheophyta</taxon>
        <taxon>Spermatophyta</taxon>
        <taxon>Magnoliopsida</taxon>
        <taxon>eudicotyledons</taxon>
        <taxon>Gunneridae</taxon>
        <taxon>Pentapetalae</taxon>
        <taxon>asterids</taxon>
        <taxon>campanulids</taxon>
        <taxon>Asterales</taxon>
        <taxon>Asteraceae</taxon>
        <taxon>Asteroideae</taxon>
        <taxon>Heliantheae alliance</taxon>
        <taxon>Eupatorieae</taxon>
        <taxon>Mikania</taxon>
    </lineage>
</organism>
<protein>
    <recommendedName>
        <fullName evidence="4">Zinc finger, CCHC-type</fullName>
    </recommendedName>
</protein>
<accession>A0A5N6PM00</accession>
<keyword evidence="3" id="KW-1185">Reference proteome</keyword>
<feature type="compositionally biased region" description="Basic and acidic residues" evidence="1">
    <location>
        <begin position="149"/>
        <end position="167"/>
    </location>
</feature>
<dbReference type="Proteomes" id="UP000326396">
    <property type="component" value="Linkage Group LG12"/>
</dbReference>
<dbReference type="AlphaFoldDB" id="A0A5N6PM00"/>
<evidence type="ECO:0008006" key="4">
    <source>
        <dbReference type="Google" id="ProtNLM"/>
    </source>
</evidence>
<reference evidence="2 3" key="1">
    <citation type="submission" date="2019-05" db="EMBL/GenBank/DDBJ databases">
        <title>Mikania micrantha, genome provides insights into the molecular mechanism of rapid growth.</title>
        <authorList>
            <person name="Liu B."/>
        </authorList>
    </citation>
    <scope>NUCLEOTIDE SEQUENCE [LARGE SCALE GENOMIC DNA]</scope>
    <source>
        <strain evidence="2">NLD-2019</strain>
        <tissue evidence="2">Leaf</tissue>
    </source>
</reference>
<dbReference type="EMBL" id="SZYD01000004">
    <property type="protein sequence ID" value="KAD6454685.1"/>
    <property type="molecule type" value="Genomic_DNA"/>
</dbReference>
<evidence type="ECO:0000256" key="1">
    <source>
        <dbReference type="SAM" id="MobiDB-lite"/>
    </source>
</evidence>